<dbReference type="EMBL" id="FMZK01000001">
    <property type="protein sequence ID" value="SDC29192.1"/>
    <property type="molecule type" value="Genomic_DNA"/>
</dbReference>
<sequence>MKASAFVYPWDVNGDPEAAARIAALGVAQATLASAYHSTRALTPRHPRHRVVTAEHAAVLYPPGAHWAGRTPRPYASGAWAPGDAFGEAAGALADAGLEVHTWVVLAHNSRLGADHPDTSVVNAYGDRYPWAPCIAQPATRAYLTGLAAEAAVRPGASGTELESLGWYGLAHLHAHDKTAGVGLGDAGQYLMSLCFCPSCREGYGGRGLDAGELAAAVRAALEPVWRGTAPSDGGWTGVGKLLGEETAAATRAWRDATARTLQEEAVRAVRDAAPEGFQVLLHADPVSYHCGANAGVDPAHVLSVADGVVVPCTGGPALLAPFAREAPESRPDAVLAANLTVVSGMGGSPGTLAADAAEARRLGATELRLYHAGLASDGDLEAVRAALTAL</sequence>
<dbReference type="AlphaFoldDB" id="A0A1G6KDM7"/>
<evidence type="ECO:0008006" key="3">
    <source>
        <dbReference type="Google" id="ProtNLM"/>
    </source>
</evidence>
<dbReference type="STRING" id="67344.SAMN05216505_1011085"/>
<accession>A0A1G6KDM7</accession>
<keyword evidence="2" id="KW-1185">Reference proteome</keyword>
<name>A0A1G6KDM7_9ACTN</name>
<evidence type="ECO:0000313" key="1">
    <source>
        <dbReference type="EMBL" id="SDC29192.1"/>
    </source>
</evidence>
<gene>
    <name evidence="1" type="ORF">SAMN05216505_1011085</name>
</gene>
<proteinExistence type="predicted"/>
<reference evidence="2" key="1">
    <citation type="submission" date="2016-10" db="EMBL/GenBank/DDBJ databases">
        <authorList>
            <person name="Varghese N."/>
            <person name="Submissions S."/>
        </authorList>
    </citation>
    <scope>NUCLEOTIDE SEQUENCE [LARGE SCALE GENOMIC DNA]</scope>
    <source>
        <strain evidence="2">CGMCC 4.3504</strain>
    </source>
</reference>
<protein>
    <recommendedName>
        <fullName evidence="3">Alanine-rich protein</fullName>
    </recommendedName>
</protein>
<evidence type="ECO:0000313" key="2">
    <source>
        <dbReference type="Proteomes" id="UP000182100"/>
    </source>
</evidence>
<organism evidence="1 2">
    <name type="scientific">Streptomyces prasinopilosus</name>
    <dbReference type="NCBI Taxonomy" id="67344"/>
    <lineage>
        <taxon>Bacteria</taxon>
        <taxon>Bacillati</taxon>
        <taxon>Actinomycetota</taxon>
        <taxon>Actinomycetes</taxon>
        <taxon>Kitasatosporales</taxon>
        <taxon>Streptomycetaceae</taxon>
        <taxon>Streptomyces</taxon>
    </lineage>
</organism>
<dbReference type="RefSeq" id="WP_074993641.1">
    <property type="nucleotide sequence ID" value="NZ_FMZK01000001.1"/>
</dbReference>
<dbReference type="Proteomes" id="UP000182100">
    <property type="component" value="Unassembled WGS sequence"/>
</dbReference>